<organism evidence="2">
    <name type="scientific">Arion vulgaris</name>
    <dbReference type="NCBI Taxonomy" id="1028688"/>
    <lineage>
        <taxon>Eukaryota</taxon>
        <taxon>Metazoa</taxon>
        <taxon>Spiralia</taxon>
        <taxon>Lophotrochozoa</taxon>
        <taxon>Mollusca</taxon>
        <taxon>Gastropoda</taxon>
        <taxon>Heterobranchia</taxon>
        <taxon>Euthyneura</taxon>
        <taxon>Panpulmonata</taxon>
        <taxon>Eupulmonata</taxon>
        <taxon>Stylommatophora</taxon>
        <taxon>Helicina</taxon>
        <taxon>Arionoidea</taxon>
        <taxon>Arionidae</taxon>
        <taxon>Arion</taxon>
    </lineage>
</organism>
<gene>
    <name evidence="2" type="primary">ORF46468</name>
</gene>
<evidence type="ECO:0000313" key="2">
    <source>
        <dbReference type="EMBL" id="CEK62907.1"/>
    </source>
</evidence>
<dbReference type="EMBL" id="HACG01016042">
    <property type="protein sequence ID" value="CEK62907.1"/>
    <property type="molecule type" value="Transcribed_RNA"/>
</dbReference>
<proteinExistence type="predicted"/>
<evidence type="ECO:0000256" key="1">
    <source>
        <dbReference type="SAM" id="MobiDB-lite"/>
    </source>
</evidence>
<name>A0A0B6Z3G6_9EUPU</name>
<reference evidence="2" key="1">
    <citation type="submission" date="2014-12" db="EMBL/GenBank/DDBJ databases">
        <title>Insight into the proteome of Arion vulgaris.</title>
        <authorList>
            <person name="Aradska J."/>
            <person name="Bulat T."/>
            <person name="Smidak R."/>
            <person name="Sarate P."/>
            <person name="Gangsoo J."/>
            <person name="Sialana F."/>
            <person name="Bilban M."/>
            <person name="Lubec G."/>
        </authorList>
    </citation>
    <scope>NUCLEOTIDE SEQUENCE</scope>
    <source>
        <tissue evidence="2">Skin</tissue>
    </source>
</reference>
<feature type="non-terminal residue" evidence="2">
    <location>
        <position position="108"/>
    </location>
</feature>
<feature type="compositionally biased region" description="Basic and acidic residues" evidence="1">
    <location>
        <begin position="63"/>
        <end position="77"/>
    </location>
</feature>
<sequence length="108" mass="11406">GDSGDTVETADGGAAAAVKRLISFQDPRFGTNRGFIPVSLPSNAHSVNEIEHNLRVMSFPEMSRTDEVTGGEKKKESPSSTLPSTLSGFPLLKPSDLDPSLAKPKPPS</sequence>
<feature type="non-terminal residue" evidence="2">
    <location>
        <position position="1"/>
    </location>
</feature>
<accession>A0A0B6Z3G6</accession>
<feature type="compositionally biased region" description="Low complexity" evidence="1">
    <location>
        <begin position="78"/>
        <end position="101"/>
    </location>
</feature>
<feature type="region of interest" description="Disordered" evidence="1">
    <location>
        <begin position="58"/>
        <end position="108"/>
    </location>
</feature>
<protein>
    <submittedName>
        <fullName evidence="2">Uncharacterized protein</fullName>
    </submittedName>
</protein>
<dbReference type="AlphaFoldDB" id="A0A0B6Z3G6"/>